<dbReference type="PANTHER" id="PTHR42738:SF17">
    <property type="entry name" value="HYDROXYMETHYLGLUTARYL-COA LYASE"/>
    <property type="match status" value="1"/>
</dbReference>
<reference evidence="8 9" key="1">
    <citation type="journal article" date="2023" name="G3 (Bethesda)">
        <title>A chromosome-level genome assembly of Zasmidium syzygii isolated from banana leaves.</title>
        <authorList>
            <person name="van Westerhoven A.C."/>
            <person name="Mehrabi R."/>
            <person name="Talebi R."/>
            <person name="Steentjes M.B.F."/>
            <person name="Corcolon B."/>
            <person name="Chong P.A."/>
            <person name="Kema G.H.J."/>
            <person name="Seidl M.F."/>
        </authorList>
    </citation>
    <scope>NUCLEOTIDE SEQUENCE [LARGE SCALE GENOMIC DNA]</scope>
    <source>
        <strain evidence="8 9">P124</strain>
    </source>
</reference>
<accession>A0ABR0EV60</accession>
<evidence type="ECO:0000259" key="7">
    <source>
        <dbReference type="PROSITE" id="PS50991"/>
    </source>
</evidence>
<dbReference type="PROSITE" id="PS50991">
    <property type="entry name" value="PYR_CT"/>
    <property type="match status" value="1"/>
</dbReference>
<name>A0ABR0EV60_ZASCE</name>
<dbReference type="CDD" id="cd07938">
    <property type="entry name" value="DRE_TIM_HMGL"/>
    <property type="match status" value="1"/>
</dbReference>
<evidence type="ECO:0000256" key="3">
    <source>
        <dbReference type="ARBA" id="ARBA00012910"/>
    </source>
</evidence>
<dbReference type="NCBIfam" id="NF004283">
    <property type="entry name" value="PRK05692.1"/>
    <property type="match status" value="1"/>
</dbReference>
<dbReference type="PROSITE" id="PS01062">
    <property type="entry name" value="HMG_COA_LYASE"/>
    <property type="match status" value="1"/>
</dbReference>
<comment type="catalytic activity">
    <reaction evidence="6">
        <text>(3S)-3-hydroxy-3-methylglutaryl-CoA = acetoacetate + acetyl-CoA</text>
        <dbReference type="Rhea" id="RHEA:24404"/>
        <dbReference type="ChEBI" id="CHEBI:13705"/>
        <dbReference type="ChEBI" id="CHEBI:43074"/>
        <dbReference type="ChEBI" id="CHEBI:57288"/>
        <dbReference type="EC" id="4.1.3.4"/>
    </reaction>
</comment>
<sequence length="376" mass="40357">MDEKSITRKADVRIVEVGPRDGLQNIKAAIPTSVKVELISRLRKTGLGTIELTSMVSPKAVPQLADARQLLSTREIQEFLQNEQIGHPVLVPNMKGLERALELGVQEVAVFVSASEGFSRANINCSVDEGLARSRQVAQKALEAGLTMRGYVSCIFACPFDGQISPETVSRVVNDLLDMGCYEVSLGDTLGVGTAVGVKSLLRHLQDSGVPIDRLAGHFHDTYGQAVSNVWAAYECGVRVFDSSVAGLGGCPYCPGAKGNAATEDVVFLFDRAGIETGVDLDQLAVVGAWISAQLAMPNGSRAGAALAAKQGIKEMSQSQLQCGAFEQIDQDDGLMSKAQRDGSRLFQAGISLRAFWQVCHLLWRSRHKVTMPLGL</sequence>
<evidence type="ECO:0000313" key="8">
    <source>
        <dbReference type="EMBL" id="KAK4505482.1"/>
    </source>
</evidence>
<evidence type="ECO:0000256" key="6">
    <source>
        <dbReference type="ARBA" id="ARBA00049877"/>
    </source>
</evidence>
<dbReference type="Proteomes" id="UP001305779">
    <property type="component" value="Unassembled WGS sequence"/>
</dbReference>
<comment type="caution">
    <text evidence="8">The sequence shown here is derived from an EMBL/GenBank/DDBJ whole genome shotgun (WGS) entry which is preliminary data.</text>
</comment>
<dbReference type="InterPro" id="IPR000891">
    <property type="entry name" value="PYR_CT"/>
</dbReference>
<evidence type="ECO:0000256" key="5">
    <source>
        <dbReference type="ARBA" id="ARBA00023239"/>
    </source>
</evidence>
<keyword evidence="4" id="KW-0479">Metal-binding</keyword>
<dbReference type="SUPFAM" id="SSF51569">
    <property type="entry name" value="Aldolase"/>
    <property type="match status" value="1"/>
</dbReference>
<dbReference type="EMBL" id="JAXOVC010000002">
    <property type="protein sequence ID" value="KAK4505482.1"/>
    <property type="molecule type" value="Genomic_DNA"/>
</dbReference>
<keyword evidence="9" id="KW-1185">Reference proteome</keyword>
<evidence type="ECO:0000256" key="1">
    <source>
        <dbReference type="ARBA" id="ARBA00005143"/>
    </source>
</evidence>
<dbReference type="Pfam" id="PF00682">
    <property type="entry name" value="HMGL-like"/>
    <property type="match status" value="1"/>
</dbReference>
<proteinExistence type="inferred from homology"/>
<dbReference type="Gene3D" id="3.20.20.70">
    <property type="entry name" value="Aldolase class I"/>
    <property type="match status" value="1"/>
</dbReference>
<evidence type="ECO:0000256" key="4">
    <source>
        <dbReference type="ARBA" id="ARBA00022723"/>
    </source>
</evidence>
<feature type="domain" description="Pyruvate carboxyltransferase" evidence="7">
    <location>
        <begin position="12"/>
        <end position="285"/>
    </location>
</feature>
<keyword evidence="5" id="KW-0456">Lyase</keyword>
<dbReference type="InterPro" id="IPR043594">
    <property type="entry name" value="HMGL"/>
</dbReference>
<organism evidence="8 9">
    <name type="scientific">Zasmidium cellare</name>
    <name type="common">Wine cellar mold</name>
    <name type="synonym">Racodium cellare</name>
    <dbReference type="NCBI Taxonomy" id="395010"/>
    <lineage>
        <taxon>Eukaryota</taxon>
        <taxon>Fungi</taxon>
        <taxon>Dikarya</taxon>
        <taxon>Ascomycota</taxon>
        <taxon>Pezizomycotina</taxon>
        <taxon>Dothideomycetes</taxon>
        <taxon>Dothideomycetidae</taxon>
        <taxon>Mycosphaerellales</taxon>
        <taxon>Mycosphaerellaceae</taxon>
        <taxon>Zasmidium</taxon>
    </lineage>
</organism>
<dbReference type="InterPro" id="IPR013785">
    <property type="entry name" value="Aldolase_TIM"/>
</dbReference>
<dbReference type="EC" id="4.1.3.4" evidence="3"/>
<comment type="similarity">
    <text evidence="2">Belongs to the HMG-CoA lyase family.</text>
</comment>
<comment type="pathway">
    <text evidence="1">Metabolic intermediate metabolism; (S)-3-hydroxy-3-methylglutaryl-CoA degradation; acetoacetate from (S)-3-hydroxy-3-methylglutaryl-CoA: step 1/1.</text>
</comment>
<protein>
    <recommendedName>
        <fullName evidence="3">hydroxymethylglutaryl-CoA lyase</fullName>
        <ecNumber evidence="3">4.1.3.4</ecNumber>
    </recommendedName>
</protein>
<evidence type="ECO:0000256" key="2">
    <source>
        <dbReference type="ARBA" id="ARBA00009405"/>
    </source>
</evidence>
<dbReference type="PANTHER" id="PTHR42738">
    <property type="entry name" value="HYDROXYMETHYLGLUTARYL-COA LYASE"/>
    <property type="match status" value="1"/>
</dbReference>
<dbReference type="InterPro" id="IPR000138">
    <property type="entry name" value="HMG_CoA_lyase_AS"/>
</dbReference>
<evidence type="ECO:0000313" key="9">
    <source>
        <dbReference type="Proteomes" id="UP001305779"/>
    </source>
</evidence>
<gene>
    <name evidence="8" type="ORF">PRZ48_003445</name>
</gene>